<proteinExistence type="inferred from homology"/>
<evidence type="ECO:0000313" key="10">
    <source>
        <dbReference type="Proteomes" id="UP000071641"/>
    </source>
</evidence>
<evidence type="ECO:0000256" key="7">
    <source>
        <dbReference type="ARBA" id="ARBA00023136"/>
    </source>
</evidence>
<evidence type="ECO:0000256" key="5">
    <source>
        <dbReference type="ARBA" id="ARBA00022692"/>
    </source>
</evidence>
<dbReference type="InterPro" id="IPR002781">
    <property type="entry name" value="TM_pro_TauE-like"/>
</dbReference>
<organism evidence="9 10">
    <name type="scientific">Grimontia celer</name>
    <dbReference type="NCBI Taxonomy" id="1796497"/>
    <lineage>
        <taxon>Bacteria</taxon>
        <taxon>Pseudomonadati</taxon>
        <taxon>Pseudomonadota</taxon>
        <taxon>Gammaproteobacteria</taxon>
        <taxon>Vibrionales</taxon>
        <taxon>Vibrionaceae</taxon>
        <taxon>Grimontia</taxon>
    </lineage>
</organism>
<dbReference type="AlphaFoldDB" id="A0A128ETZ0"/>
<gene>
    <name evidence="9" type="ORF">GCE9029_00587</name>
</gene>
<reference evidence="10" key="1">
    <citation type="submission" date="2016-02" db="EMBL/GenBank/DDBJ databases">
        <authorList>
            <person name="Rodrigo-Torres Lidia"/>
            <person name="Arahal R.David."/>
        </authorList>
    </citation>
    <scope>NUCLEOTIDE SEQUENCE [LARGE SCALE GENOMIC DNA]</scope>
    <source>
        <strain evidence="10">CECT 9029</strain>
    </source>
</reference>
<keyword evidence="5 8" id="KW-0812">Transmembrane</keyword>
<comment type="similarity">
    <text evidence="2 8">Belongs to the 4-toluene sulfonate uptake permease (TSUP) (TC 2.A.102) family.</text>
</comment>
<keyword evidence="10" id="KW-1185">Reference proteome</keyword>
<feature type="transmembrane region" description="Helical" evidence="8">
    <location>
        <begin position="42"/>
        <end position="61"/>
    </location>
</feature>
<dbReference type="STRING" id="1796497.GCE9029_00587"/>
<evidence type="ECO:0000256" key="1">
    <source>
        <dbReference type="ARBA" id="ARBA00004651"/>
    </source>
</evidence>
<feature type="transmembrane region" description="Helical" evidence="8">
    <location>
        <begin position="200"/>
        <end position="218"/>
    </location>
</feature>
<evidence type="ECO:0000256" key="4">
    <source>
        <dbReference type="ARBA" id="ARBA00022475"/>
    </source>
</evidence>
<dbReference type="PANTHER" id="PTHR30269:SF37">
    <property type="entry name" value="MEMBRANE TRANSPORTER PROTEIN"/>
    <property type="match status" value="1"/>
</dbReference>
<feature type="transmembrane region" description="Helical" evidence="8">
    <location>
        <begin position="95"/>
        <end position="114"/>
    </location>
</feature>
<evidence type="ECO:0000256" key="2">
    <source>
        <dbReference type="ARBA" id="ARBA00009142"/>
    </source>
</evidence>
<keyword evidence="7 8" id="KW-0472">Membrane</keyword>
<accession>A0A128ETZ0</accession>
<keyword evidence="4 8" id="KW-1003">Cell membrane</keyword>
<keyword evidence="6 8" id="KW-1133">Transmembrane helix</keyword>
<feature type="transmembrane region" description="Helical" evidence="8">
    <location>
        <begin position="168"/>
        <end position="188"/>
    </location>
</feature>
<dbReference type="Proteomes" id="UP000071641">
    <property type="component" value="Unassembled WGS sequence"/>
</dbReference>
<keyword evidence="3" id="KW-0813">Transport</keyword>
<feature type="transmembrane region" description="Helical" evidence="8">
    <location>
        <begin position="73"/>
        <end position="89"/>
    </location>
</feature>
<name>A0A128ETZ0_9GAMM</name>
<evidence type="ECO:0000313" key="9">
    <source>
        <dbReference type="EMBL" id="CZF78059.1"/>
    </source>
</evidence>
<dbReference type="Pfam" id="PF01925">
    <property type="entry name" value="TauE"/>
    <property type="match status" value="1"/>
</dbReference>
<dbReference type="EMBL" id="FIZX01000001">
    <property type="protein sequence ID" value="CZF78059.1"/>
    <property type="molecule type" value="Genomic_DNA"/>
</dbReference>
<evidence type="ECO:0000256" key="8">
    <source>
        <dbReference type="RuleBase" id="RU363041"/>
    </source>
</evidence>
<comment type="subcellular location">
    <subcellularLocation>
        <location evidence="1 8">Cell membrane</location>
        <topology evidence="1 8">Multi-pass membrane protein</topology>
    </subcellularLocation>
</comment>
<dbReference type="GO" id="GO:0005886">
    <property type="term" value="C:plasma membrane"/>
    <property type="evidence" value="ECO:0007669"/>
    <property type="project" value="UniProtKB-SubCell"/>
</dbReference>
<evidence type="ECO:0000256" key="3">
    <source>
        <dbReference type="ARBA" id="ARBA00022448"/>
    </source>
</evidence>
<dbReference type="InterPro" id="IPR052017">
    <property type="entry name" value="TSUP"/>
</dbReference>
<sequence>MDMSLVFISLACLVTGFSKFSIGGMGLIILPLTMLAFPGPEALGVIIPLYLLTDFIAVLTYRKNVNWRVLAKLLPFGALGVIGGTYVLGNIDPHTFMTILGILIFTLLGMSIWLDYHPLPVFTNRYAASVAGALCGFVGVLANAAGPLMGLFLLEQKMDKSAYVATRVWAFLTLNIMKLVGLISLGLINTETLQASASGLPALFIGMFIGYKVFARISAEQLKLIVRGAISLSAAHMLFFKSSN</sequence>
<protein>
    <recommendedName>
        <fullName evidence="8">Probable membrane transporter protein</fullName>
    </recommendedName>
</protein>
<feature type="transmembrane region" description="Helical" evidence="8">
    <location>
        <begin position="126"/>
        <end position="148"/>
    </location>
</feature>
<dbReference type="OrthoDB" id="9801058at2"/>
<dbReference type="RefSeq" id="WP_062660948.1">
    <property type="nucleotide sequence ID" value="NZ_FIZX01000001.1"/>
</dbReference>
<dbReference type="PANTHER" id="PTHR30269">
    <property type="entry name" value="TRANSMEMBRANE PROTEIN YFCA"/>
    <property type="match status" value="1"/>
</dbReference>
<evidence type="ECO:0000256" key="6">
    <source>
        <dbReference type="ARBA" id="ARBA00022989"/>
    </source>
</evidence>